<dbReference type="GO" id="GO:0046872">
    <property type="term" value="F:metal ion binding"/>
    <property type="evidence" value="ECO:0007669"/>
    <property type="project" value="UniProtKB-KW"/>
</dbReference>
<dbReference type="InterPro" id="IPR034466">
    <property type="entry name" value="Methyltransferase_Class_B"/>
</dbReference>
<name>A0A3B1CDB7_9ZZZZ</name>
<evidence type="ECO:0000256" key="1">
    <source>
        <dbReference type="ARBA" id="ARBA00001966"/>
    </source>
</evidence>
<sequence>MGHIKHLALVEVNGPWVGGPESGEVNIPPVGLLYLAAAVRQRFGERYKISVINLNFDFGSDEEFGRWLINKRPDIVGLRGLTPYRTRFVRISSLIKDILPDATILGGGPIAAVEAERLVKEDIVHFAVKGEGELVTPELMQRLEDGSPSADIPGIVFKSRGEVVSTGEPEIIENIDNLPMPDYSMIDVKKYSGAFSYAYNKRRQGVIVGSRGCPFKCTYCHTIHGKVARVRSAKSLLTEMMLLFDNHGISDFYFIEDIFNIDQKRFNQFFEKIIEARGGGFRPRLYFVNGLRGDIISRSQIDLMVEAGTIWVLFAIESASPRLQKYLQKHLDLDKTLDAIEYSISKNIAVNYCSMYGLPTETEDEAMETLRFLSSISKPSVVPMHFELKYYQGSGIVKQAREAGMNEIDLMTLSDSKYHFPQTTSPELPLPKRRGILARFHKERGLKSDEWVKTALTTLRGIGWDDDDILGFFSILKNVKYKDLSGLWPRLNREAKAIGRNVIAGEKV</sequence>
<keyword evidence="7" id="KW-0411">Iron-sulfur</keyword>
<proteinExistence type="predicted"/>
<dbReference type="SUPFAM" id="SSF102114">
    <property type="entry name" value="Radical SAM enzymes"/>
    <property type="match status" value="1"/>
</dbReference>
<dbReference type="GO" id="GO:0031419">
    <property type="term" value="F:cobalamin binding"/>
    <property type="evidence" value="ECO:0007669"/>
    <property type="project" value="InterPro"/>
</dbReference>
<dbReference type="PROSITE" id="PS51332">
    <property type="entry name" value="B12_BINDING"/>
    <property type="match status" value="1"/>
</dbReference>
<dbReference type="SFLD" id="SFLDG01082">
    <property type="entry name" value="B12-binding_domain_containing"/>
    <property type="match status" value="1"/>
</dbReference>
<evidence type="ECO:0000313" key="10">
    <source>
        <dbReference type="EMBL" id="VAX22044.1"/>
    </source>
</evidence>
<accession>A0A3B1CDB7</accession>
<feature type="domain" description="B12-binding" evidence="8">
    <location>
        <begin position="13"/>
        <end position="150"/>
    </location>
</feature>
<dbReference type="Pfam" id="PF04055">
    <property type="entry name" value="Radical_SAM"/>
    <property type="match status" value="1"/>
</dbReference>
<dbReference type="GO" id="GO:0003824">
    <property type="term" value="F:catalytic activity"/>
    <property type="evidence" value="ECO:0007669"/>
    <property type="project" value="InterPro"/>
</dbReference>
<keyword evidence="6" id="KW-0408">Iron</keyword>
<keyword evidence="5" id="KW-0479">Metal-binding</keyword>
<evidence type="ECO:0000259" key="9">
    <source>
        <dbReference type="PROSITE" id="PS51918"/>
    </source>
</evidence>
<dbReference type="InterPro" id="IPR007197">
    <property type="entry name" value="rSAM"/>
</dbReference>
<evidence type="ECO:0000256" key="7">
    <source>
        <dbReference type="ARBA" id="ARBA00023014"/>
    </source>
</evidence>
<dbReference type="CDD" id="cd02068">
    <property type="entry name" value="radical_SAM_B12_BD"/>
    <property type="match status" value="1"/>
</dbReference>
<dbReference type="InterPro" id="IPR051198">
    <property type="entry name" value="BchE-like"/>
</dbReference>
<organism evidence="10">
    <name type="scientific">hydrothermal vent metagenome</name>
    <dbReference type="NCBI Taxonomy" id="652676"/>
    <lineage>
        <taxon>unclassified sequences</taxon>
        <taxon>metagenomes</taxon>
        <taxon>ecological metagenomes</taxon>
    </lineage>
</organism>
<dbReference type="SFLD" id="SFLDG01123">
    <property type="entry name" value="methyltransferase_(Class_B)"/>
    <property type="match status" value="1"/>
</dbReference>
<evidence type="ECO:0000256" key="3">
    <source>
        <dbReference type="ARBA" id="ARBA00022679"/>
    </source>
</evidence>
<feature type="domain" description="Radical SAM core" evidence="9">
    <location>
        <begin position="199"/>
        <end position="447"/>
    </location>
</feature>
<dbReference type="PANTHER" id="PTHR43409">
    <property type="entry name" value="ANAEROBIC MAGNESIUM-PROTOPORPHYRIN IX MONOMETHYL ESTER CYCLASE-RELATED"/>
    <property type="match status" value="1"/>
</dbReference>
<evidence type="ECO:0000259" key="8">
    <source>
        <dbReference type="PROSITE" id="PS51332"/>
    </source>
</evidence>
<gene>
    <name evidence="10" type="ORF">MNBD_NITROSPINAE02-1092</name>
</gene>
<keyword evidence="3" id="KW-0808">Transferase</keyword>
<dbReference type="SFLD" id="SFLDS00029">
    <property type="entry name" value="Radical_SAM"/>
    <property type="match status" value="1"/>
</dbReference>
<evidence type="ECO:0000256" key="4">
    <source>
        <dbReference type="ARBA" id="ARBA00022691"/>
    </source>
</evidence>
<reference evidence="10" key="1">
    <citation type="submission" date="2018-06" db="EMBL/GenBank/DDBJ databases">
        <authorList>
            <person name="Zhirakovskaya E."/>
        </authorList>
    </citation>
    <scope>NUCLEOTIDE SEQUENCE</scope>
</reference>
<dbReference type="Pfam" id="PF02310">
    <property type="entry name" value="B12-binding"/>
    <property type="match status" value="1"/>
</dbReference>
<dbReference type="InterPro" id="IPR058240">
    <property type="entry name" value="rSAM_sf"/>
</dbReference>
<evidence type="ECO:0000256" key="5">
    <source>
        <dbReference type="ARBA" id="ARBA00022723"/>
    </source>
</evidence>
<dbReference type="Gene3D" id="3.80.30.20">
    <property type="entry name" value="tm_1862 like domain"/>
    <property type="match status" value="1"/>
</dbReference>
<dbReference type="PANTHER" id="PTHR43409:SF7">
    <property type="entry name" value="BLL1977 PROTEIN"/>
    <property type="match status" value="1"/>
</dbReference>
<dbReference type="SMART" id="SM00729">
    <property type="entry name" value="Elp3"/>
    <property type="match status" value="1"/>
</dbReference>
<dbReference type="PROSITE" id="PS51918">
    <property type="entry name" value="RADICAL_SAM"/>
    <property type="match status" value="1"/>
</dbReference>
<dbReference type="AlphaFoldDB" id="A0A3B1CDB7"/>
<dbReference type="InterPro" id="IPR006638">
    <property type="entry name" value="Elp3/MiaA/NifB-like_rSAM"/>
</dbReference>
<keyword evidence="2" id="KW-0489">Methyltransferase</keyword>
<dbReference type="InterPro" id="IPR023404">
    <property type="entry name" value="rSAM_horseshoe"/>
</dbReference>
<comment type="cofactor">
    <cofactor evidence="1">
        <name>[4Fe-4S] cluster</name>
        <dbReference type="ChEBI" id="CHEBI:49883"/>
    </cofactor>
</comment>
<evidence type="ECO:0000256" key="6">
    <source>
        <dbReference type="ARBA" id="ARBA00023004"/>
    </source>
</evidence>
<dbReference type="InterPro" id="IPR006158">
    <property type="entry name" value="Cobalamin-bd"/>
</dbReference>
<dbReference type="EMBL" id="UOGE01000071">
    <property type="protein sequence ID" value="VAX22044.1"/>
    <property type="molecule type" value="Genomic_DNA"/>
</dbReference>
<dbReference type="CDD" id="cd01335">
    <property type="entry name" value="Radical_SAM"/>
    <property type="match status" value="1"/>
</dbReference>
<dbReference type="GO" id="GO:0051539">
    <property type="term" value="F:4 iron, 4 sulfur cluster binding"/>
    <property type="evidence" value="ECO:0007669"/>
    <property type="project" value="UniProtKB-KW"/>
</dbReference>
<evidence type="ECO:0000256" key="2">
    <source>
        <dbReference type="ARBA" id="ARBA00022603"/>
    </source>
</evidence>
<dbReference type="Gene3D" id="3.40.50.280">
    <property type="entry name" value="Cobalamin-binding domain"/>
    <property type="match status" value="1"/>
</dbReference>
<keyword evidence="4" id="KW-0949">S-adenosyl-L-methionine</keyword>
<protein>
    <submittedName>
        <fullName evidence="10">Uncharacterized protein</fullName>
    </submittedName>
</protein>